<dbReference type="PANTHER" id="PTHR35089:SF1">
    <property type="entry name" value="CHAPERONE PROTEIN SKP"/>
    <property type="match status" value="1"/>
</dbReference>
<dbReference type="SMART" id="SM00935">
    <property type="entry name" value="OmpH"/>
    <property type="match status" value="1"/>
</dbReference>
<proteinExistence type="inferred from homology"/>
<evidence type="ECO:0000313" key="6">
    <source>
        <dbReference type="Proteomes" id="UP000823619"/>
    </source>
</evidence>
<dbReference type="InterPro" id="IPR005632">
    <property type="entry name" value="Chaperone_Skp"/>
</dbReference>
<dbReference type="PANTHER" id="PTHR35089">
    <property type="entry name" value="CHAPERONE PROTEIN SKP"/>
    <property type="match status" value="1"/>
</dbReference>
<dbReference type="Proteomes" id="UP000823619">
    <property type="component" value="Unassembled WGS sequence"/>
</dbReference>
<evidence type="ECO:0000313" key="5">
    <source>
        <dbReference type="EMBL" id="MBO8445438.1"/>
    </source>
</evidence>
<accession>A0A9D9EDH7</accession>
<reference evidence="5" key="2">
    <citation type="journal article" date="2021" name="PeerJ">
        <title>Extensive microbial diversity within the chicken gut microbiome revealed by metagenomics and culture.</title>
        <authorList>
            <person name="Gilroy R."/>
            <person name="Ravi A."/>
            <person name="Getino M."/>
            <person name="Pursley I."/>
            <person name="Horton D.L."/>
            <person name="Alikhan N.F."/>
            <person name="Baker D."/>
            <person name="Gharbi K."/>
            <person name="Hall N."/>
            <person name="Watson M."/>
            <person name="Adriaenssens E.M."/>
            <person name="Foster-Nyarko E."/>
            <person name="Jarju S."/>
            <person name="Secka A."/>
            <person name="Antonio M."/>
            <person name="Oren A."/>
            <person name="Chaudhuri R.R."/>
            <person name="La Ragione R."/>
            <person name="Hildebrand F."/>
            <person name="Pallen M.J."/>
        </authorList>
    </citation>
    <scope>NUCLEOTIDE SEQUENCE</scope>
    <source>
        <strain evidence="5">D5-748</strain>
    </source>
</reference>
<keyword evidence="2 4" id="KW-0732">Signal</keyword>
<organism evidence="5 6">
    <name type="scientific">Candidatus Cryptobacteroides merdavium</name>
    <dbReference type="NCBI Taxonomy" id="2840769"/>
    <lineage>
        <taxon>Bacteria</taxon>
        <taxon>Pseudomonadati</taxon>
        <taxon>Bacteroidota</taxon>
        <taxon>Bacteroidia</taxon>
        <taxon>Bacteroidales</taxon>
        <taxon>Candidatus Cryptobacteroides</taxon>
    </lineage>
</organism>
<dbReference type="Pfam" id="PF03938">
    <property type="entry name" value="OmpH"/>
    <property type="match status" value="1"/>
</dbReference>
<comment type="caution">
    <text evidence="5">The sequence shown here is derived from an EMBL/GenBank/DDBJ whole genome shotgun (WGS) entry which is preliminary data.</text>
</comment>
<feature type="signal peptide" evidence="4">
    <location>
        <begin position="1"/>
        <end position="20"/>
    </location>
</feature>
<evidence type="ECO:0000256" key="4">
    <source>
        <dbReference type="SAM" id="SignalP"/>
    </source>
</evidence>
<evidence type="ECO:0000256" key="3">
    <source>
        <dbReference type="SAM" id="Coils"/>
    </source>
</evidence>
<feature type="coiled-coil region" evidence="3">
    <location>
        <begin position="55"/>
        <end position="104"/>
    </location>
</feature>
<dbReference type="GO" id="GO:0005829">
    <property type="term" value="C:cytosol"/>
    <property type="evidence" value="ECO:0007669"/>
    <property type="project" value="TreeGrafter"/>
</dbReference>
<dbReference type="PROSITE" id="PS51257">
    <property type="entry name" value="PROKAR_LIPOPROTEIN"/>
    <property type="match status" value="1"/>
</dbReference>
<dbReference type="GO" id="GO:0050821">
    <property type="term" value="P:protein stabilization"/>
    <property type="evidence" value="ECO:0007669"/>
    <property type="project" value="TreeGrafter"/>
</dbReference>
<feature type="chain" id="PRO_5038736563" evidence="4">
    <location>
        <begin position="21"/>
        <end position="193"/>
    </location>
</feature>
<evidence type="ECO:0000256" key="2">
    <source>
        <dbReference type="ARBA" id="ARBA00022729"/>
    </source>
</evidence>
<sequence>MKKTIMIAAAIVLACTAASAQTLKFAHVNFGELVQLMPEMDSARVQIDAASRETQETYQSMMMEFQNKYQEYQQKQATWTPAVRSTKEKELGDIQTRIQEFEQASQQDLTQLQNTLMAPIYQKAQDKVHELAKAQGVIYVFDSSSLLYVDSAQSTDLTPAAREALNIPADRTLESLQAELQAKAQAQAAAQQQ</sequence>
<keyword evidence="3" id="KW-0175">Coiled coil</keyword>
<dbReference type="GO" id="GO:0051082">
    <property type="term" value="F:unfolded protein binding"/>
    <property type="evidence" value="ECO:0007669"/>
    <property type="project" value="InterPro"/>
</dbReference>
<comment type="similarity">
    <text evidence="1">Belongs to the Skp family.</text>
</comment>
<dbReference type="Gene3D" id="3.30.910.20">
    <property type="entry name" value="Skp domain"/>
    <property type="match status" value="1"/>
</dbReference>
<dbReference type="InterPro" id="IPR024930">
    <property type="entry name" value="Skp_dom_sf"/>
</dbReference>
<gene>
    <name evidence="5" type="ORF">IAC23_07075</name>
</gene>
<dbReference type="SUPFAM" id="SSF111384">
    <property type="entry name" value="OmpH-like"/>
    <property type="match status" value="1"/>
</dbReference>
<name>A0A9D9EDH7_9BACT</name>
<evidence type="ECO:0000256" key="1">
    <source>
        <dbReference type="ARBA" id="ARBA00009091"/>
    </source>
</evidence>
<reference evidence="5" key="1">
    <citation type="submission" date="2020-10" db="EMBL/GenBank/DDBJ databases">
        <authorList>
            <person name="Gilroy R."/>
        </authorList>
    </citation>
    <scope>NUCLEOTIDE SEQUENCE</scope>
    <source>
        <strain evidence="5">D5-748</strain>
    </source>
</reference>
<dbReference type="AlphaFoldDB" id="A0A9D9EDH7"/>
<dbReference type="EMBL" id="JADIMO010000092">
    <property type="protein sequence ID" value="MBO8445438.1"/>
    <property type="molecule type" value="Genomic_DNA"/>
</dbReference>
<protein>
    <submittedName>
        <fullName evidence="5">OmpH family outer membrane protein</fullName>
    </submittedName>
</protein>